<evidence type="ECO:0000313" key="1">
    <source>
        <dbReference type="EMBL" id="KAI4388029.1"/>
    </source>
</evidence>
<protein>
    <submittedName>
        <fullName evidence="1">Uncharacterized protein</fullName>
    </submittedName>
</protein>
<dbReference type="EMBL" id="CM042880">
    <property type="protein sequence ID" value="KAI4388029.1"/>
    <property type="molecule type" value="Genomic_DNA"/>
</dbReference>
<organism evidence="1 2">
    <name type="scientific">Melastoma candidum</name>
    <dbReference type="NCBI Taxonomy" id="119954"/>
    <lineage>
        <taxon>Eukaryota</taxon>
        <taxon>Viridiplantae</taxon>
        <taxon>Streptophyta</taxon>
        <taxon>Embryophyta</taxon>
        <taxon>Tracheophyta</taxon>
        <taxon>Spermatophyta</taxon>
        <taxon>Magnoliopsida</taxon>
        <taxon>eudicotyledons</taxon>
        <taxon>Gunneridae</taxon>
        <taxon>Pentapetalae</taxon>
        <taxon>rosids</taxon>
        <taxon>malvids</taxon>
        <taxon>Myrtales</taxon>
        <taxon>Melastomataceae</taxon>
        <taxon>Melastomatoideae</taxon>
        <taxon>Melastomateae</taxon>
        <taxon>Melastoma</taxon>
    </lineage>
</organism>
<proteinExistence type="predicted"/>
<dbReference type="Proteomes" id="UP001057402">
    <property type="component" value="Chromosome 1"/>
</dbReference>
<reference evidence="2" key="1">
    <citation type="journal article" date="2023" name="Front. Plant Sci.">
        <title>Chromosomal-level genome assembly of Melastoma candidum provides insights into trichome evolution.</title>
        <authorList>
            <person name="Zhong Y."/>
            <person name="Wu W."/>
            <person name="Sun C."/>
            <person name="Zou P."/>
            <person name="Liu Y."/>
            <person name="Dai S."/>
            <person name="Zhou R."/>
        </authorList>
    </citation>
    <scope>NUCLEOTIDE SEQUENCE [LARGE SCALE GENOMIC DNA]</scope>
</reference>
<gene>
    <name evidence="1" type="ORF">MLD38_000405</name>
</gene>
<evidence type="ECO:0000313" key="2">
    <source>
        <dbReference type="Proteomes" id="UP001057402"/>
    </source>
</evidence>
<comment type="caution">
    <text evidence="1">The sequence shown here is derived from an EMBL/GenBank/DDBJ whole genome shotgun (WGS) entry which is preliminary data.</text>
</comment>
<name>A0ACB9SAE4_9MYRT</name>
<keyword evidence="2" id="KW-1185">Reference proteome</keyword>
<accession>A0ACB9SAE4</accession>
<sequence>MILLAHSKWTSSRVTAPDTITDTEFIARAEMIKLGNSLPSSTAPIHLIIDCAKGSALVGLFEQAPSRTGVRVNTAAMNWTPIRGLRRLSGKPFSSSSSSLQTLDKIPSSLSPFHRLLPSADDPNNLVPLLRSSLAHTNKCPDGLALLRDSIPSILPHLGDREISMVLLRCQSDYTSALAFFNWVRDDLGLALSSRNYGLAVHVLVWSQQFSQAMNLLTELISSSRDEDVFDVLISCREGCNWDPAAFDLLVKAYLKLGMAKRGYSTFRKMANLGFAPSVISCNFLLDKLLKVKEVDRCWRVYELMGKVGVRPNAHTFNILMNLLCKEGDVGRMNEFMDKMDDEGFEPDIVTYNTLMYSYCRQGRMEDAFRLYNIMYRRRVVPDLVSHTSLINGLCRVGKVKEAHKLFHQMVCRGLTPDRVTYETLILGYCREGMMQEPRVLVHEMLGRGICPGENIYRSIVKGHVERGWLVSALNTVVELQKLGSSLPHDLYEYLITCLCQENRPFAAKNFLDRILAEGYVPTLQVYGKLVESLCKDNLVAKALVLKLEMSKMDLKPDLSIYKALINSLCRQGRSEEGESLLNEMVEMKILPDGDICRVLVNAYIEQTNIERAESVLRFFSTEFRIFDSPSYNLLIRASGDVAEIMAIQERMVKIGFMPSRGLCKHIIDVICQSAIGRKGKSLWTGSPVEAS</sequence>